<dbReference type="PRINTS" id="PR00355">
    <property type="entry name" value="ADRENODOXIN"/>
</dbReference>
<gene>
    <name evidence="8" type="ORF">C7400_12845</name>
</gene>
<evidence type="ECO:0000256" key="6">
    <source>
        <dbReference type="ARBA" id="ARBA00034078"/>
    </source>
</evidence>
<keyword evidence="5" id="KW-0411">Iron-sulfur</keyword>
<evidence type="ECO:0000256" key="5">
    <source>
        <dbReference type="ARBA" id="ARBA00023014"/>
    </source>
</evidence>
<dbReference type="PROSITE" id="PS51085">
    <property type="entry name" value="2FE2S_FER_2"/>
    <property type="match status" value="1"/>
</dbReference>
<dbReference type="InterPro" id="IPR001041">
    <property type="entry name" value="2Fe-2S_ferredoxin-type"/>
</dbReference>
<feature type="domain" description="2Fe-2S ferredoxin-type" evidence="7">
    <location>
        <begin position="2"/>
        <end position="104"/>
    </location>
</feature>
<evidence type="ECO:0000313" key="8">
    <source>
        <dbReference type="EMBL" id="PXX07894.1"/>
    </source>
</evidence>
<keyword evidence="2" id="KW-0001">2Fe-2S</keyword>
<dbReference type="CDD" id="cd00207">
    <property type="entry name" value="fer2"/>
    <property type="match status" value="1"/>
</dbReference>
<keyword evidence="4" id="KW-0408">Iron</keyword>
<accession>A0ABX5MEN9</accession>
<evidence type="ECO:0000256" key="2">
    <source>
        <dbReference type="ARBA" id="ARBA00022714"/>
    </source>
</evidence>
<keyword evidence="3" id="KW-0479">Metal-binding</keyword>
<dbReference type="PANTHER" id="PTHR23426:SF65">
    <property type="entry name" value="FERREDOXIN-2, MITOCHONDRIAL"/>
    <property type="match status" value="1"/>
</dbReference>
<name>A0ABX5MEN9_9BURK</name>
<dbReference type="RefSeq" id="WP_110329248.1">
    <property type="nucleotide sequence ID" value="NZ_JACHWC010000032.1"/>
</dbReference>
<dbReference type="InterPro" id="IPR036010">
    <property type="entry name" value="2Fe-2S_ferredoxin-like_sf"/>
</dbReference>
<comment type="cofactor">
    <cofactor evidence="6">
        <name>[2Fe-2S] cluster</name>
        <dbReference type="ChEBI" id="CHEBI:190135"/>
    </cofactor>
</comment>
<dbReference type="SUPFAM" id="SSF54292">
    <property type="entry name" value="2Fe-2S ferredoxin-like"/>
    <property type="match status" value="1"/>
</dbReference>
<reference evidence="8 9" key="1">
    <citation type="submission" date="2018-05" db="EMBL/GenBank/DDBJ databases">
        <title>Genomic Encyclopedia of Type Strains, Phase IV (KMG-V): Genome sequencing to study the core and pangenomes of soil and plant-associated prokaryotes.</title>
        <authorList>
            <person name="Whitman W."/>
        </authorList>
    </citation>
    <scope>NUCLEOTIDE SEQUENCE [LARGE SCALE GENOMIC DNA]</scope>
    <source>
        <strain evidence="8 9">SIr-6563</strain>
    </source>
</reference>
<dbReference type="PANTHER" id="PTHR23426">
    <property type="entry name" value="FERREDOXIN/ADRENODOXIN"/>
    <property type="match status" value="1"/>
</dbReference>
<dbReference type="EMBL" id="QJJV01000028">
    <property type="protein sequence ID" value="PXX07894.1"/>
    <property type="molecule type" value="Genomic_DNA"/>
</dbReference>
<dbReference type="Proteomes" id="UP000247515">
    <property type="component" value="Unassembled WGS sequence"/>
</dbReference>
<sequence>MPRVHVLPHAELCPEGRVIELKRGASLCDGLLESGIAIEHACEMVAACATCHIYVRAGGASLTAPDDEESDQLDHAWGVDAQSRLACCVKLRDADLTIELPKHARNFARER</sequence>
<dbReference type="InterPro" id="IPR012675">
    <property type="entry name" value="Beta-grasp_dom_sf"/>
</dbReference>
<evidence type="ECO:0000256" key="4">
    <source>
        <dbReference type="ARBA" id="ARBA00023004"/>
    </source>
</evidence>
<evidence type="ECO:0000256" key="3">
    <source>
        <dbReference type="ARBA" id="ARBA00022723"/>
    </source>
</evidence>
<comment type="similarity">
    <text evidence="1">Belongs to the adrenodoxin/putidaredoxin family.</text>
</comment>
<evidence type="ECO:0000313" key="9">
    <source>
        <dbReference type="Proteomes" id="UP000247515"/>
    </source>
</evidence>
<proteinExistence type="inferred from homology"/>
<keyword evidence="9" id="KW-1185">Reference proteome</keyword>
<organism evidence="8 9">
    <name type="scientific">Paraburkholderia tropica</name>
    <dbReference type="NCBI Taxonomy" id="92647"/>
    <lineage>
        <taxon>Bacteria</taxon>
        <taxon>Pseudomonadati</taxon>
        <taxon>Pseudomonadota</taxon>
        <taxon>Betaproteobacteria</taxon>
        <taxon>Burkholderiales</taxon>
        <taxon>Burkholderiaceae</taxon>
        <taxon>Paraburkholderia</taxon>
    </lineage>
</organism>
<evidence type="ECO:0000256" key="1">
    <source>
        <dbReference type="ARBA" id="ARBA00010914"/>
    </source>
</evidence>
<comment type="caution">
    <text evidence="8">The sequence shown here is derived from an EMBL/GenBank/DDBJ whole genome shotgun (WGS) entry which is preliminary data.</text>
</comment>
<dbReference type="Gene3D" id="3.10.20.30">
    <property type="match status" value="1"/>
</dbReference>
<dbReference type="InterPro" id="IPR001055">
    <property type="entry name" value="Adrenodoxin-like"/>
</dbReference>
<protein>
    <submittedName>
        <fullName evidence="8">2Fe-2S ferredoxin</fullName>
    </submittedName>
</protein>
<dbReference type="Pfam" id="PF00111">
    <property type="entry name" value="Fer2"/>
    <property type="match status" value="1"/>
</dbReference>
<evidence type="ECO:0000259" key="7">
    <source>
        <dbReference type="PROSITE" id="PS51085"/>
    </source>
</evidence>